<accession>A0A3P7UNH3</accession>
<evidence type="ECO:0000313" key="3">
    <source>
        <dbReference type="Proteomes" id="UP000050761"/>
    </source>
</evidence>
<feature type="coiled-coil region" evidence="1">
    <location>
        <begin position="133"/>
        <end position="160"/>
    </location>
</feature>
<keyword evidence="1" id="KW-0175">Coiled coil</keyword>
<dbReference type="WBParaSite" id="HPBE_0000193001-mRNA-1">
    <property type="protein sequence ID" value="HPBE_0000193001-mRNA-1"/>
    <property type="gene ID" value="HPBE_0000193001"/>
</dbReference>
<evidence type="ECO:0000313" key="2">
    <source>
        <dbReference type="EMBL" id="VDO22193.1"/>
    </source>
</evidence>
<dbReference type="AlphaFoldDB" id="A0A183F6Y8"/>
<dbReference type="EMBL" id="UZAH01002475">
    <property type="protein sequence ID" value="VDO22193.1"/>
    <property type="molecule type" value="Genomic_DNA"/>
</dbReference>
<protein>
    <submittedName>
        <fullName evidence="4">PH domain-containing protein</fullName>
    </submittedName>
</protein>
<dbReference type="Proteomes" id="UP000050761">
    <property type="component" value="Unassembled WGS sequence"/>
</dbReference>
<organism evidence="3 4">
    <name type="scientific">Heligmosomoides polygyrus</name>
    <name type="common">Parasitic roundworm</name>
    <dbReference type="NCBI Taxonomy" id="6339"/>
    <lineage>
        <taxon>Eukaryota</taxon>
        <taxon>Metazoa</taxon>
        <taxon>Ecdysozoa</taxon>
        <taxon>Nematoda</taxon>
        <taxon>Chromadorea</taxon>
        <taxon>Rhabditida</taxon>
        <taxon>Rhabditina</taxon>
        <taxon>Rhabditomorpha</taxon>
        <taxon>Strongyloidea</taxon>
        <taxon>Heligmosomidae</taxon>
        <taxon>Heligmosomoides</taxon>
    </lineage>
</organism>
<proteinExistence type="predicted"/>
<evidence type="ECO:0000313" key="4">
    <source>
        <dbReference type="WBParaSite" id="HPBE_0000193001-mRNA-1"/>
    </source>
</evidence>
<name>A0A183F6Y8_HELPZ</name>
<reference evidence="2 3" key="1">
    <citation type="submission" date="2018-11" db="EMBL/GenBank/DDBJ databases">
        <authorList>
            <consortium name="Pathogen Informatics"/>
        </authorList>
    </citation>
    <scope>NUCLEOTIDE SEQUENCE [LARGE SCALE GENOMIC DNA]</scope>
</reference>
<keyword evidence="3" id="KW-1185">Reference proteome</keyword>
<gene>
    <name evidence="2" type="ORF">HPBE_LOCUS1931</name>
</gene>
<dbReference type="OrthoDB" id="5874911at2759"/>
<evidence type="ECO:0000256" key="1">
    <source>
        <dbReference type="SAM" id="Coils"/>
    </source>
</evidence>
<reference evidence="4" key="2">
    <citation type="submission" date="2019-09" db="UniProtKB">
        <authorList>
            <consortium name="WormBaseParasite"/>
        </authorList>
    </citation>
    <scope>IDENTIFICATION</scope>
</reference>
<accession>A0A183F6Y8</accession>
<sequence>MDMDPRLMSNDLGYVYKYMKTKNQTASGFENNLEMTLHALHQQADVAARLRSDWQHLQRYEAFLLEPPGEQVLLLNRCLRTGVLTLENMITRTPKSGKRFFKATYYPEQEGRQLLQILRNDMNKDDQCSQNEIIQLRNKLKDQELELKRMQDTINSLKEQSRIEVTGDLSKKTDRTAIVESPIPDLVSDDEYFDRMLDGVQGNNIGSESKGNIINKSFFLWYNWHLFLQRKGNRKNKLLLISYDTYSLQQTIRMSIKHLATIVLEYKCDIPNNIVRTIATSPGYTLTEAIIICKPRQKLYGKSYTSSHIGPSEILIW</sequence>